<sequence>MSIFAGARKCDLKILAEERGETVNDSHKLKDLKKIILASKEQEEIAERRRQDEIAERRRQDEVQIAKQKRQEEIELRKLEYEERKRKDEMEFELQKIRLKSEGRSLNSNSVANQNVNSTQIKPKLEIHHLMQKFNSDENDISLYLIMFERLAKQAEILENTWVTHLLGLLLYDVAQLIAREPDEIANDYGEVKKILLKRYTLTPEKFRQKFFMHNKNLGSTWKNFAYELRSFFNEWVNGVKANSFEKLSNLFITDQIKSKVSQEIKDHFIDGWSKLNSPDDLVEKLDDYDTLRSTFRSKQPRKEWHYDKQSSFKDDSAFTTNEKKKTVREGNETGLKIINCVAKQTNHASEESLSVRLVGDNSDESNSFLKKAKINNCDNVQALIDTGSSCCLLKISVSQKLKLKFERAANKIYGFGNQKMPALTSIGRIKADIEVDNVNAKNISIYVVPDDAQSVDLIIGQTRLDLPHIAYTKIGKRVHIGYREDELFRNFPIDEKVNPVCLERLETAQSESESLQIKDTSQQKMMGNLADDLKMVKYELRLLQGDIKNFKEERQSLLLQIQEKNKNVDNLKRNNDSLVKTNSYYDKNKSGKVLLCKGDIVAVRRKPNTTSESTKPQPRYQGPMVITQVRPSDKYRISQLEPGNGRPYATIVHVSQLKAWRSRNEDDDDSSTNSHNDPEMQRSKRTVRKPLRYGDFIPDR</sequence>
<organism evidence="3 4">
    <name type="scientific">Araneus ventricosus</name>
    <name type="common">Orbweaver spider</name>
    <name type="synonym">Epeira ventricosa</name>
    <dbReference type="NCBI Taxonomy" id="182803"/>
    <lineage>
        <taxon>Eukaryota</taxon>
        <taxon>Metazoa</taxon>
        <taxon>Ecdysozoa</taxon>
        <taxon>Arthropoda</taxon>
        <taxon>Chelicerata</taxon>
        <taxon>Arachnida</taxon>
        <taxon>Araneae</taxon>
        <taxon>Araneomorphae</taxon>
        <taxon>Entelegynae</taxon>
        <taxon>Araneoidea</taxon>
        <taxon>Araneidae</taxon>
        <taxon>Araneus</taxon>
    </lineage>
</organism>
<reference evidence="3 4" key="1">
    <citation type="journal article" date="2019" name="Sci. Rep.">
        <title>Orb-weaving spider Araneus ventricosus genome elucidates the spidroin gene catalogue.</title>
        <authorList>
            <person name="Kono N."/>
            <person name="Nakamura H."/>
            <person name="Ohtoshi R."/>
            <person name="Moran D.A.P."/>
            <person name="Shinohara A."/>
            <person name="Yoshida Y."/>
            <person name="Fujiwara M."/>
            <person name="Mori M."/>
            <person name="Tomita M."/>
            <person name="Arakawa K."/>
        </authorList>
    </citation>
    <scope>NUCLEOTIDE SEQUENCE [LARGE SCALE GENOMIC DNA]</scope>
</reference>
<dbReference type="CDD" id="cd00303">
    <property type="entry name" value="retropepsin_like"/>
    <property type="match status" value="1"/>
</dbReference>
<evidence type="ECO:0000313" key="4">
    <source>
        <dbReference type="Proteomes" id="UP000499080"/>
    </source>
</evidence>
<dbReference type="AlphaFoldDB" id="A0A4Y2T4S2"/>
<dbReference type="PANTHER" id="PTHR46888:SF1">
    <property type="entry name" value="RIBONUCLEASE H"/>
    <property type="match status" value="1"/>
</dbReference>
<dbReference type="EMBL" id="BGPR01026128">
    <property type="protein sequence ID" value="GBN95598.1"/>
    <property type="molecule type" value="Genomic_DNA"/>
</dbReference>
<dbReference type="Pfam" id="PF13650">
    <property type="entry name" value="Asp_protease_2"/>
    <property type="match status" value="1"/>
</dbReference>
<feature type="region of interest" description="Disordered" evidence="2">
    <location>
        <begin position="663"/>
        <end position="701"/>
    </location>
</feature>
<dbReference type="PANTHER" id="PTHR46888">
    <property type="entry name" value="ZINC KNUCKLE DOMAINCONTAINING PROTEIN-RELATED"/>
    <property type="match status" value="1"/>
</dbReference>
<comment type="caution">
    <text evidence="3">The sequence shown here is derived from an EMBL/GenBank/DDBJ whole genome shotgun (WGS) entry which is preliminary data.</text>
</comment>
<dbReference type="SUPFAM" id="SSF47353">
    <property type="entry name" value="Retrovirus capsid dimerization domain-like"/>
    <property type="match status" value="1"/>
</dbReference>
<dbReference type="InterPro" id="IPR021109">
    <property type="entry name" value="Peptidase_aspartic_dom_sf"/>
</dbReference>
<dbReference type="Proteomes" id="UP000499080">
    <property type="component" value="Unassembled WGS sequence"/>
</dbReference>
<dbReference type="Gene3D" id="2.40.70.10">
    <property type="entry name" value="Acid Proteases"/>
    <property type="match status" value="1"/>
</dbReference>
<accession>A0A4Y2T4S2</accession>
<keyword evidence="4" id="KW-1185">Reference proteome</keyword>
<evidence type="ECO:0008006" key="5">
    <source>
        <dbReference type="Google" id="ProtNLM"/>
    </source>
</evidence>
<gene>
    <name evidence="3" type="ORF">AVEN_247287_1</name>
</gene>
<name>A0A4Y2T4S2_ARAVE</name>
<evidence type="ECO:0000313" key="3">
    <source>
        <dbReference type="EMBL" id="GBN95598.1"/>
    </source>
</evidence>
<feature type="coiled-coil region" evidence="1">
    <location>
        <begin position="534"/>
        <end position="582"/>
    </location>
</feature>
<keyword evidence="1" id="KW-0175">Coiled coil</keyword>
<dbReference type="OrthoDB" id="7608935at2759"/>
<protein>
    <recommendedName>
        <fullName evidence="5">Peptidase A2 domain-containing protein</fullName>
    </recommendedName>
</protein>
<evidence type="ECO:0000256" key="2">
    <source>
        <dbReference type="SAM" id="MobiDB-lite"/>
    </source>
</evidence>
<proteinExistence type="predicted"/>
<evidence type="ECO:0000256" key="1">
    <source>
        <dbReference type="SAM" id="Coils"/>
    </source>
</evidence>